<dbReference type="PROSITE" id="PS50994">
    <property type="entry name" value="INTEGRASE"/>
    <property type="match status" value="1"/>
</dbReference>
<gene>
    <name evidence="8" type="ORF">M513_07737</name>
</gene>
<dbReference type="PANTHER" id="PTHR37984:SF5">
    <property type="entry name" value="PROTEIN NYNRIN-LIKE"/>
    <property type="match status" value="1"/>
</dbReference>
<dbReference type="InterPro" id="IPR043128">
    <property type="entry name" value="Rev_trsase/Diguanyl_cyclase"/>
</dbReference>
<dbReference type="Pfam" id="PF13456">
    <property type="entry name" value="RVT_3"/>
    <property type="match status" value="1"/>
</dbReference>
<organism evidence="8 9">
    <name type="scientific">Trichuris suis</name>
    <name type="common">pig whipworm</name>
    <dbReference type="NCBI Taxonomy" id="68888"/>
    <lineage>
        <taxon>Eukaryota</taxon>
        <taxon>Metazoa</taxon>
        <taxon>Ecdysozoa</taxon>
        <taxon>Nematoda</taxon>
        <taxon>Enoplea</taxon>
        <taxon>Dorylaimia</taxon>
        <taxon>Trichinellida</taxon>
        <taxon>Trichuridae</taxon>
        <taxon>Trichuris</taxon>
    </lineage>
</organism>
<dbReference type="SUPFAM" id="SSF56672">
    <property type="entry name" value="DNA/RNA polymerases"/>
    <property type="match status" value="1"/>
</dbReference>
<dbReference type="GO" id="GO:0042575">
    <property type="term" value="C:DNA polymerase complex"/>
    <property type="evidence" value="ECO:0007669"/>
    <property type="project" value="UniProtKB-ARBA"/>
</dbReference>
<keyword evidence="2" id="KW-0548">Nucleotidyltransferase</keyword>
<dbReference type="InterPro" id="IPR012337">
    <property type="entry name" value="RNaseH-like_sf"/>
</dbReference>
<dbReference type="Gene3D" id="3.30.420.10">
    <property type="entry name" value="Ribonuclease H-like superfamily/Ribonuclease H"/>
    <property type="match status" value="2"/>
</dbReference>
<evidence type="ECO:0000256" key="2">
    <source>
        <dbReference type="ARBA" id="ARBA00022695"/>
    </source>
</evidence>
<evidence type="ECO:0000256" key="6">
    <source>
        <dbReference type="SAM" id="MobiDB-lite"/>
    </source>
</evidence>
<name>A0A085M286_9BILA</name>
<dbReference type="GO" id="GO:0016779">
    <property type="term" value="F:nucleotidyltransferase activity"/>
    <property type="evidence" value="ECO:0007669"/>
    <property type="project" value="UniProtKB-KW"/>
</dbReference>
<feature type="domain" description="Integrase catalytic" evidence="7">
    <location>
        <begin position="662"/>
        <end position="783"/>
    </location>
</feature>
<evidence type="ECO:0000256" key="5">
    <source>
        <dbReference type="ARBA" id="ARBA00023172"/>
    </source>
</evidence>
<dbReference type="InterPro" id="IPR055475">
    <property type="entry name" value="DUF7047"/>
</dbReference>
<dbReference type="SUPFAM" id="SSF50630">
    <property type="entry name" value="Acid proteases"/>
    <property type="match status" value="1"/>
</dbReference>
<dbReference type="Pfam" id="PF00665">
    <property type="entry name" value="rve"/>
    <property type="match status" value="1"/>
</dbReference>
<dbReference type="InterPro" id="IPR002156">
    <property type="entry name" value="RNaseH_domain"/>
</dbReference>
<evidence type="ECO:0000313" key="8">
    <source>
        <dbReference type="EMBL" id="KFD51332.1"/>
    </source>
</evidence>
<dbReference type="GO" id="GO:0004523">
    <property type="term" value="F:RNA-DNA hybrid ribonuclease activity"/>
    <property type="evidence" value="ECO:0007669"/>
    <property type="project" value="InterPro"/>
</dbReference>
<dbReference type="InterPro" id="IPR000477">
    <property type="entry name" value="RT_dom"/>
</dbReference>
<dbReference type="SUPFAM" id="SSF53098">
    <property type="entry name" value="Ribonuclease H-like"/>
    <property type="match status" value="1"/>
</dbReference>
<dbReference type="InterPro" id="IPR001584">
    <property type="entry name" value="Integrase_cat-core"/>
</dbReference>
<feature type="region of interest" description="Disordered" evidence="6">
    <location>
        <begin position="970"/>
        <end position="1021"/>
    </location>
</feature>
<keyword evidence="4" id="KW-0255">Endonuclease</keyword>
<keyword evidence="9" id="KW-1185">Reference proteome</keyword>
<dbReference type="EMBL" id="KL363240">
    <property type="protein sequence ID" value="KFD51332.1"/>
    <property type="molecule type" value="Genomic_DNA"/>
</dbReference>
<dbReference type="AlphaFoldDB" id="A0A085M286"/>
<dbReference type="Pfam" id="PF00078">
    <property type="entry name" value="RVT_1"/>
    <property type="match status" value="1"/>
</dbReference>
<dbReference type="InterPro" id="IPR036397">
    <property type="entry name" value="RNaseH_sf"/>
</dbReference>
<keyword evidence="4" id="KW-0378">Hydrolase</keyword>
<protein>
    <recommendedName>
        <fullName evidence="7">Integrase catalytic domain-containing protein</fullName>
    </recommendedName>
</protein>
<dbReference type="GO" id="GO:0006310">
    <property type="term" value="P:DNA recombination"/>
    <property type="evidence" value="ECO:0007669"/>
    <property type="project" value="UniProtKB-KW"/>
</dbReference>
<dbReference type="GO" id="GO:0003676">
    <property type="term" value="F:nucleic acid binding"/>
    <property type="evidence" value="ECO:0007669"/>
    <property type="project" value="InterPro"/>
</dbReference>
<dbReference type="Gene3D" id="3.10.10.10">
    <property type="entry name" value="HIV Type 1 Reverse Transcriptase, subunit A, domain 1"/>
    <property type="match status" value="1"/>
</dbReference>
<evidence type="ECO:0000313" key="9">
    <source>
        <dbReference type="Proteomes" id="UP000030764"/>
    </source>
</evidence>
<dbReference type="InterPro" id="IPR043502">
    <property type="entry name" value="DNA/RNA_pol_sf"/>
</dbReference>
<dbReference type="InterPro" id="IPR021109">
    <property type="entry name" value="Peptidase_aspartic_dom_sf"/>
</dbReference>
<evidence type="ECO:0000256" key="1">
    <source>
        <dbReference type="ARBA" id="ARBA00022679"/>
    </source>
</evidence>
<feature type="region of interest" description="Disordered" evidence="6">
    <location>
        <begin position="930"/>
        <end position="950"/>
    </location>
</feature>
<proteinExistence type="predicted"/>
<dbReference type="Gene3D" id="3.30.70.270">
    <property type="match status" value="1"/>
</dbReference>
<evidence type="ECO:0000256" key="4">
    <source>
        <dbReference type="ARBA" id="ARBA00022759"/>
    </source>
</evidence>
<evidence type="ECO:0000256" key="3">
    <source>
        <dbReference type="ARBA" id="ARBA00022722"/>
    </source>
</evidence>
<dbReference type="PANTHER" id="PTHR37984">
    <property type="entry name" value="PROTEIN CBG26694"/>
    <property type="match status" value="1"/>
</dbReference>
<keyword evidence="5" id="KW-0233">DNA recombination</keyword>
<dbReference type="InterPro" id="IPR050951">
    <property type="entry name" value="Retrovirus_Pol_polyprotein"/>
</dbReference>
<keyword evidence="1" id="KW-0808">Transferase</keyword>
<keyword evidence="3" id="KW-0540">Nuclease</keyword>
<dbReference type="Gene3D" id="2.40.70.10">
    <property type="entry name" value="Acid Proteases"/>
    <property type="match status" value="1"/>
</dbReference>
<dbReference type="Proteomes" id="UP000030764">
    <property type="component" value="Unassembled WGS sequence"/>
</dbReference>
<sequence length="1040" mass="115723">MALPMVWMRVNGVRRKVLVDTGCTRCIANVHCCEGWRKQRVTVLTVSGEQFSCIGAGEVTLQPPGGGCVTVDVIVSDKRPLDFDFILGMTGVAALGGVAVSKEGKVRFGPMRTEICASVDAKLRIDEKDFLVTYDPAARSWTAAWKWSNGSAPDTLSNRMEEYPPAAAARAAYEEELSSWIQNGWLVPYDEEEMGPAKALIPLMAVIQRSKQKVRPVMDFREVNAHIDAFTASSDVCAHKLREWRRQGVNVSILDLKKAYLQVHVEKSLWPYQTVIIQGRRYCLTRLGFGLNVAPVIMKAVVSRVLSLAPDVHKGASAYIDDIFVNEDIVSVNRVNQHLARYGLLCKAPQRVADGVRVLGLKVWGQGGCLKWSRGTKVRDLPERLTRRTVFSYCGELVGHYPVCGWLRAATAFVKREANSMTSRWDEPIYSGRLLDHLREIAAAVKAQDPAHGKWDVSGDKAKIWVDASVVALGVALEVNGAIIEDGAWLRPDDARHINMAELDAVIRGLNLALSWQMKDLELMTDSATVHRWIEDALSGRTRLKTRAANEMLIRRRIATVLALVKEYDLNLTVRQVKSADNRADILTRVPRRWLAPADPHGLSAGALADVEQSEKLIVSVHRSMGHPGVKRTLYFVRRRDPTVSKRCVSEVVSKCETCRSIDPAPTKWRQGNLEVDRTWQRVSCDVTHFRGELFLTMIDCGPSRFAIWRALRSHSAKDIVDRMEAVFFERGAPEEVLADNDTAFRSQAFADMAARWGLRIRFRCAYAPSGNGIAERCHRTVKVIASRKNCSVMEAVYLYNVTPRDDSSAATAPANALYRYQVRVRTIDPVETDALIAECPYVPGDTVWVKPPAGRCDTPYDKGTVTKVISDQAVEIDGMPRHIRDIRRRAPPMTFPAPCVTYQDRQTAAIDNDDSLNVRLPLRLDGSQVESPALPEASGPVQQETPAEGQIAVSPVEMPRRSVRIRRRRRCPSCDWSSGGSVPADRSAVRGRDRLPSTASGRTDNFDGRPTAGPQAGRDLARICGRERWEKDNDHPSAG</sequence>
<reference evidence="8 9" key="1">
    <citation type="journal article" date="2014" name="Nat. Genet.">
        <title>Genome and transcriptome of the porcine whipworm Trichuris suis.</title>
        <authorList>
            <person name="Jex A.R."/>
            <person name="Nejsum P."/>
            <person name="Schwarz E.M."/>
            <person name="Hu L."/>
            <person name="Young N.D."/>
            <person name="Hall R.S."/>
            <person name="Korhonen P.K."/>
            <person name="Liao S."/>
            <person name="Thamsborg S."/>
            <person name="Xia J."/>
            <person name="Xu P."/>
            <person name="Wang S."/>
            <person name="Scheerlinck J.P."/>
            <person name="Hofmann A."/>
            <person name="Sternberg P.W."/>
            <person name="Wang J."/>
            <person name="Gasser R.B."/>
        </authorList>
    </citation>
    <scope>NUCLEOTIDE SEQUENCE [LARGE SCALE GENOMIC DNA]</scope>
    <source>
        <strain evidence="8">DCEP-RM93M</strain>
    </source>
</reference>
<dbReference type="GO" id="GO:0015074">
    <property type="term" value="P:DNA integration"/>
    <property type="evidence" value="ECO:0007669"/>
    <property type="project" value="InterPro"/>
</dbReference>
<dbReference type="Pfam" id="PF23088">
    <property type="entry name" value="DUF7047"/>
    <property type="match status" value="1"/>
</dbReference>
<evidence type="ECO:0000259" key="7">
    <source>
        <dbReference type="PROSITE" id="PS50994"/>
    </source>
</evidence>
<accession>A0A085M286</accession>